<dbReference type="InterPro" id="IPR051726">
    <property type="entry name" value="Chitin_Synth_Reg"/>
</dbReference>
<protein>
    <submittedName>
        <fullName evidence="3">LADA_0D06700g1_1</fullName>
    </submittedName>
</protein>
<dbReference type="InterPro" id="IPR006597">
    <property type="entry name" value="Sel1-like"/>
</dbReference>
<dbReference type="Proteomes" id="UP000190274">
    <property type="component" value="Chromosome D"/>
</dbReference>
<proteinExistence type="predicted"/>
<dbReference type="PANTHER" id="PTHR46430:SF3">
    <property type="entry name" value="ACTIVATOR OF C KINASE PROTEIN 1"/>
    <property type="match status" value="1"/>
</dbReference>
<evidence type="ECO:0000313" key="4">
    <source>
        <dbReference type="Proteomes" id="UP000190274"/>
    </source>
</evidence>
<dbReference type="GO" id="GO:0009967">
    <property type="term" value="P:positive regulation of signal transduction"/>
    <property type="evidence" value="ECO:0007669"/>
    <property type="project" value="EnsemblFungi"/>
</dbReference>
<dbReference type="EMBL" id="LT598454">
    <property type="protein sequence ID" value="SCU85292.1"/>
    <property type="molecule type" value="Genomic_DNA"/>
</dbReference>
<reference evidence="3 4" key="1">
    <citation type="submission" date="2016-03" db="EMBL/GenBank/DDBJ databases">
        <authorList>
            <person name="Devillers H."/>
        </authorList>
    </citation>
    <scope>NUCLEOTIDE SEQUENCE [LARGE SCALE GENOMIC DNA]</scope>
    <source>
        <strain evidence="3">CBS 10888</strain>
    </source>
</reference>
<feature type="compositionally biased region" description="Polar residues" evidence="2">
    <location>
        <begin position="55"/>
        <end position="116"/>
    </location>
</feature>
<gene>
    <name evidence="3" type="ORF">LADA_0D06700G</name>
</gene>
<dbReference type="SUPFAM" id="SSF81901">
    <property type="entry name" value="HCP-like"/>
    <property type="match status" value="2"/>
</dbReference>
<sequence length="618" mass="68382">MDRSKQTLYDTHINMYPPPKAGNGYQRTTANTSSRTVPYPVEDAQQPMSPIPLQSAVTSQSIKSNSTQGTLSRIATPTNSRYDQPFTFQNPPPATFSTDSLNNRDIANNSSVDTFQSASDVSVSAAPPPPYLESENSGETPRFLQEKLYRKFSDLGETAATSNKPESKSKTVKTDLSQFSETAQLFHSVYEATIRDSPKFTPAIQMKWCETLLQYAFIDEFVSNYTINADKLKRTLTSEEALKNQKIILEHALKVLTKLITMDYGPALYLMATFYSHQPYLEVKMNSVIARNDVKALDYYGRAAALDVSDACFRAGVCYEYQRGTPSDWSRLQSMRKAISYYEKGALNSKHVACMYKLGMFCLHGVKNENDGALLLPQDVIAAIGWFKRAVRNDEKMGHASGKNGASADVKSPSSSSSSSSLPTTVGTAAKEDLVSPQAMYELAKIYEFDNLAPALRDALAAAGVSRNPTLALQYHHRCATCYSYPLAQWRLGQCYEFGHLNLPVVANKSIAWYAKAAMAKPRGNPMAMMALSGWYLTGVTGVLKPNKHEAFNWARKACLASDGKLARAEYALGFFYENGFGCTVNTDNAIDHYTKAAQAGHQKAQDRLRSAHQWRIG</sequence>
<accession>A0A1G4J647</accession>
<evidence type="ECO:0000313" key="3">
    <source>
        <dbReference type="EMBL" id="SCU85292.1"/>
    </source>
</evidence>
<evidence type="ECO:0000256" key="1">
    <source>
        <dbReference type="ARBA" id="ARBA00022737"/>
    </source>
</evidence>
<dbReference type="AlphaFoldDB" id="A0A1G4J647"/>
<keyword evidence="1" id="KW-0677">Repeat</keyword>
<dbReference type="SMART" id="SM00671">
    <property type="entry name" value="SEL1"/>
    <property type="match status" value="7"/>
</dbReference>
<dbReference type="InterPro" id="IPR011990">
    <property type="entry name" value="TPR-like_helical_dom_sf"/>
</dbReference>
<dbReference type="PANTHER" id="PTHR46430">
    <property type="entry name" value="PROTEIN SKT5-RELATED"/>
    <property type="match status" value="1"/>
</dbReference>
<organism evidence="3 4">
    <name type="scientific">Lachancea dasiensis</name>
    <dbReference type="NCBI Taxonomy" id="1072105"/>
    <lineage>
        <taxon>Eukaryota</taxon>
        <taxon>Fungi</taxon>
        <taxon>Dikarya</taxon>
        <taxon>Ascomycota</taxon>
        <taxon>Saccharomycotina</taxon>
        <taxon>Saccharomycetes</taxon>
        <taxon>Saccharomycetales</taxon>
        <taxon>Saccharomycetaceae</taxon>
        <taxon>Lachancea</taxon>
    </lineage>
</organism>
<feature type="compositionally biased region" description="Low complexity" evidence="2">
    <location>
        <begin position="412"/>
        <end position="421"/>
    </location>
</feature>
<feature type="region of interest" description="Disordered" evidence="2">
    <location>
        <begin position="1"/>
        <end position="140"/>
    </location>
</feature>
<dbReference type="OrthoDB" id="272077at2759"/>
<dbReference type="STRING" id="1266660.A0A1G4J647"/>
<dbReference type="GO" id="GO:0031505">
    <property type="term" value="P:fungal-type cell wall organization"/>
    <property type="evidence" value="ECO:0007669"/>
    <property type="project" value="EnsemblFungi"/>
</dbReference>
<name>A0A1G4J647_9SACH</name>
<dbReference type="Pfam" id="PF08238">
    <property type="entry name" value="Sel1"/>
    <property type="match status" value="7"/>
</dbReference>
<feature type="region of interest" description="Disordered" evidence="2">
    <location>
        <begin position="397"/>
        <end position="425"/>
    </location>
</feature>
<dbReference type="Gene3D" id="1.25.40.10">
    <property type="entry name" value="Tetratricopeptide repeat domain"/>
    <property type="match status" value="2"/>
</dbReference>
<feature type="compositionally biased region" description="Polar residues" evidence="2">
    <location>
        <begin position="25"/>
        <end position="36"/>
    </location>
</feature>
<keyword evidence="4" id="KW-1185">Reference proteome</keyword>
<evidence type="ECO:0000256" key="2">
    <source>
        <dbReference type="SAM" id="MobiDB-lite"/>
    </source>
</evidence>